<feature type="compositionally biased region" description="Gly residues" evidence="1">
    <location>
        <begin position="65"/>
        <end position="77"/>
    </location>
</feature>
<keyword evidence="3" id="KW-1185">Reference proteome</keyword>
<feature type="region of interest" description="Disordered" evidence="1">
    <location>
        <begin position="54"/>
        <end position="92"/>
    </location>
</feature>
<proteinExistence type="predicted"/>
<evidence type="ECO:0000313" key="2">
    <source>
        <dbReference type="EMBL" id="KAA8589421.1"/>
    </source>
</evidence>
<protein>
    <submittedName>
        <fullName evidence="2">Uncharacterized protein</fullName>
    </submittedName>
</protein>
<reference evidence="2 3" key="1">
    <citation type="submission" date="2019-08" db="EMBL/GenBank/DDBJ databases">
        <title>A chromosome-level genome assembly, high-density linkage maps, and genome scans reveal the genomic architecture of hybrid incompatibilities underlying speciation via character displacement in darters (Percidae: Etheostominae).</title>
        <authorList>
            <person name="Moran R.L."/>
            <person name="Catchen J.M."/>
            <person name="Fuller R.C."/>
        </authorList>
    </citation>
    <scope>NUCLEOTIDE SEQUENCE [LARGE SCALE GENOMIC DNA]</scope>
    <source>
        <strain evidence="2">EspeVRDwgs_2016</strain>
        <tissue evidence="2">Muscle</tissue>
    </source>
</reference>
<evidence type="ECO:0000256" key="1">
    <source>
        <dbReference type="SAM" id="MobiDB-lite"/>
    </source>
</evidence>
<dbReference type="AlphaFoldDB" id="A0A5J5DC29"/>
<dbReference type="Proteomes" id="UP000327493">
    <property type="component" value="Chromosome 9"/>
</dbReference>
<evidence type="ECO:0000313" key="3">
    <source>
        <dbReference type="Proteomes" id="UP000327493"/>
    </source>
</evidence>
<sequence>MSNMQRLQAAYRDVPRVSRVVAPFYKKQTDPEFCQVSLKTSFYCAVSFSWSANSPRSGAEEVHGGGKGGLKTPGGAGAAAVDTEGGGGDPRVCSASSQGVVCMEGPGQTGKTPLSHHPQLWEETHRETQISTTNSSNHGYTQSLGKATYCSKAELSLAPPLPPLTPKQNCPLLPLFSSTSSSSSSSFSSSSSSSSSVKLQILQCCKHPWVMMSQSKEKADTEPENKTRICHQVVERQRHKGGAAHCCMQAAHSLRMNGRVDVGVPGQSTGYSSLVLARYYW</sequence>
<comment type="caution">
    <text evidence="2">The sequence shown here is derived from an EMBL/GenBank/DDBJ whole genome shotgun (WGS) entry which is preliminary data.</text>
</comment>
<name>A0A5J5DC29_9PERO</name>
<accession>A0A5J5DC29</accession>
<organism evidence="2 3">
    <name type="scientific">Etheostoma spectabile</name>
    <name type="common">orangethroat darter</name>
    <dbReference type="NCBI Taxonomy" id="54343"/>
    <lineage>
        <taxon>Eukaryota</taxon>
        <taxon>Metazoa</taxon>
        <taxon>Chordata</taxon>
        <taxon>Craniata</taxon>
        <taxon>Vertebrata</taxon>
        <taxon>Euteleostomi</taxon>
        <taxon>Actinopterygii</taxon>
        <taxon>Neopterygii</taxon>
        <taxon>Teleostei</taxon>
        <taxon>Neoteleostei</taxon>
        <taxon>Acanthomorphata</taxon>
        <taxon>Eupercaria</taxon>
        <taxon>Perciformes</taxon>
        <taxon>Percoidei</taxon>
        <taxon>Percidae</taxon>
        <taxon>Etheostomatinae</taxon>
        <taxon>Etheostoma</taxon>
    </lineage>
</organism>
<dbReference type="EMBL" id="VOFY01000009">
    <property type="protein sequence ID" value="KAA8589421.1"/>
    <property type="molecule type" value="Genomic_DNA"/>
</dbReference>
<gene>
    <name evidence="2" type="ORF">FQN60_012786</name>
</gene>